<organism evidence="2 3">
    <name type="scientific">Blastomyces parvus</name>
    <dbReference type="NCBI Taxonomy" id="2060905"/>
    <lineage>
        <taxon>Eukaryota</taxon>
        <taxon>Fungi</taxon>
        <taxon>Dikarya</taxon>
        <taxon>Ascomycota</taxon>
        <taxon>Pezizomycotina</taxon>
        <taxon>Eurotiomycetes</taxon>
        <taxon>Eurotiomycetidae</taxon>
        <taxon>Onygenales</taxon>
        <taxon>Ajellomycetaceae</taxon>
        <taxon>Blastomyces</taxon>
    </lineage>
</organism>
<sequence length="177" mass="19184">MSREIPKAEDTKAAMAKERRLSLDEVSDISQAESAIAGGGPIRQPPTAPAQNFYAKQRNFDDKVKEILQKSPDTITREDARELRSLESRVLGTVPGKQSLSAEVQSIAAGNEALAAAAAAASGSRIYGSNGAYITKEDAAEEQRHESHTFGGRIPKGSHASQMQSRADKLEHSRRRR</sequence>
<evidence type="ECO:0000313" key="2">
    <source>
        <dbReference type="EMBL" id="PGH01376.1"/>
    </source>
</evidence>
<protein>
    <recommendedName>
        <fullName evidence="4">SMP domain-containing protein</fullName>
    </recommendedName>
</protein>
<gene>
    <name evidence="2" type="ORF">GX51_05308</name>
</gene>
<dbReference type="EMBL" id="PDNC01000073">
    <property type="protein sequence ID" value="PGH01376.1"/>
    <property type="molecule type" value="Genomic_DNA"/>
</dbReference>
<reference evidence="2 3" key="1">
    <citation type="submission" date="2017-10" db="EMBL/GenBank/DDBJ databases">
        <title>Comparative genomics in systemic dimorphic fungi from Ajellomycetaceae.</title>
        <authorList>
            <person name="Munoz J.F."/>
            <person name="Mcewen J.G."/>
            <person name="Clay O.K."/>
            <person name="Cuomo C.A."/>
        </authorList>
    </citation>
    <scope>NUCLEOTIDE SEQUENCE [LARGE SCALE GENOMIC DNA]</scope>
    <source>
        <strain evidence="2 3">UAMH130</strain>
    </source>
</reference>
<dbReference type="STRING" id="2060905.A0A2B7WX45"/>
<evidence type="ECO:0000313" key="3">
    <source>
        <dbReference type="Proteomes" id="UP000224080"/>
    </source>
</evidence>
<feature type="compositionally biased region" description="Basic and acidic residues" evidence="1">
    <location>
        <begin position="137"/>
        <end position="148"/>
    </location>
</feature>
<evidence type="ECO:0008006" key="4">
    <source>
        <dbReference type="Google" id="ProtNLM"/>
    </source>
</evidence>
<name>A0A2B7WX45_9EURO</name>
<feature type="region of interest" description="Disordered" evidence="1">
    <location>
        <begin position="137"/>
        <end position="177"/>
    </location>
</feature>
<dbReference type="OrthoDB" id="2799468at2759"/>
<feature type="region of interest" description="Disordered" evidence="1">
    <location>
        <begin position="1"/>
        <end position="27"/>
    </location>
</feature>
<evidence type="ECO:0000256" key="1">
    <source>
        <dbReference type="SAM" id="MobiDB-lite"/>
    </source>
</evidence>
<accession>A0A2B7WX45</accession>
<proteinExistence type="predicted"/>
<comment type="caution">
    <text evidence="2">The sequence shown here is derived from an EMBL/GenBank/DDBJ whole genome shotgun (WGS) entry which is preliminary data.</text>
</comment>
<keyword evidence="3" id="KW-1185">Reference proteome</keyword>
<feature type="compositionally biased region" description="Basic and acidic residues" evidence="1">
    <location>
        <begin position="1"/>
        <end position="23"/>
    </location>
</feature>
<dbReference type="AlphaFoldDB" id="A0A2B7WX45"/>
<dbReference type="Proteomes" id="UP000224080">
    <property type="component" value="Unassembled WGS sequence"/>
</dbReference>